<organism evidence="3 4">
    <name type="scientific">Fusarium circinatum</name>
    <name type="common">Pitch canker fungus</name>
    <name type="synonym">Gibberella circinata</name>
    <dbReference type="NCBI Taxonomy" id="48490"/>
    <lineage>
        <taxon>Eukaryota</taxon>
        <taxon>Fungi</taxon>
        <taxon>Dikarya</taxon>
        <taxon>Ascomycota</taxon>
        <taxon>Pezizomycotina</taxon>
        <taxon>Sordariomycetes</taxon>
        <taxon>Hypocreomycetidae</taxon>
        <taxon>Hypocreales</taxon>
        <taxon>Nectriaceae</taxon>
        <taxon>Fusarium</taxon>
        <taxon>Fusarium fujikuroi species complex</taxon>
    </lineage>
</organism>
<feature type="transmembrane region" description="Helical" evidence="2">
    <location>
        <begin position="58"/>
        <end position="78"/>
    </location>
</feature>
<keyword evidence="1" id="KW-0175">Coiled coil</keyword>
<evidence type="ECO:0000313" key="3">
    <source>
        <dbReference type="EMBL" id="KAF5673561.1"/>
    </source>
</evidence>
<sequence length="141" mass="15883">MAPTVINLKQPFQQCHMAGLMEHEIEEATQDVITADAPLQNLQHQEVPITQNDHQRSVLRSIVAALIALLLALFGYGINETSREEEAKDSVAMQQVLSDRKKAEKRIKRAEAHMRALDRLVEAQQLDLGDNGTGSWEMLER</sequence>
<accession>A0A8H5WVG8</accession>
<reference evidence="3 4" key="2">
    <citation type="submission" date="2020-05" db="EMBL/GenBank/DDBJ databases">
        <title>Identification and distribution of gene clusters putatively required for synthesis of sphingolipid metabolism inhibitors in phylogenetically diverse species of the filamentous fungus Fusarium.</title>
        <authorList>
            <person name="Kim H.-S."/>
            <person name="Busman M."/>
            <person name="Brown D.W."/>
            <person name="Divon H."/>
            <person name="Uhlig S."/>
            <person name="Proctor R.H."/>
        </authorList>
    </citation>
    <scope>NUCLEOTIDE SEQUENCE [LARGE SCALE GENOMIC DNA]</scope>
    <source>
        <strain evidence="3 4">NRRL 25331</strain>
    </source>
</reference>
<feature type="coiled-coil region" evidence="1">
    <location>
        <begin position="93"/>
        <end position="127"/>
    </location>
</feature>
<evidence type="ECO:0000313" key="4">
    <source>
        <dbReference type="Proteomes" id="UP000572754"/>
    </source>
</evidence>
<keyword evidence="2" id="KW-1133">Transmembrane helix</keyword>
<protein>
    <submittedName>
        <fullName evidence="3">Uncharacterized protein</fullName>
    </submittedName>
</protein>
<evidence type="ECO:0000256" key="2">
    <source>
        <dbReference type="SAM" id="Phobius"/>
    </source>
</evidence>
<proteinExistence type="predicted"/>
<gene>
    <name evidence="3" type="ORF">FCIRC_8024</name>
</gene>
<keyword evidence="2" id="KW-0812">Transmembrane</keyword>
<name>A0A8H5WVG8_FUSCI</name>
<evidence type="ECO:0000256" key="1">
    <source>
        <dbReference type="SAM" id="Coils"/>
    </source>
</evidence>
<keyword evidence="4" id="KW-1185">Reference proteome</keyword>
<keyword evidence="2" id="KW-0472">Membrane</keyword>
<dbReference type="AlphaFoldDB" id="A0A8H5WVG8"/>
<dbReference type="Proteomes" id="UP000572754">
    <property type="component" value="Unassembled WGS sequence"/>
</dbReference>
<dbReference type="EMBL" id="JAAQPE010000262">
    <property type="protein sequence ID" value="KAF5673561.1"/>
    <property type="molecule type" value="Genomic_DNA"/>
</dbReference>
<reference evidence="4" key="1">
    <citation type="journal article" date="2020" name="BMC Genomics">
        <title>Correction to: Identification and distribution of gene clusters required for synthesis of sphingolipid metabolism inhibitors in diverse species of the filamentous fungus Fusarium.</title>
        <authorList>
            <person name="Kim H.S."/>
            <person name="Lohmar J.M."/>
            <person name="Busman M."/>
            <person name="Brown D.W."/>
            <person name="Naumann T.A."/>
            <person name="Divon H.H."/>
            <person name="Lysoe E."/>
            <person name="Uhlig S."/>
            <person name="Proctor R.H."/>
        </authorList>
    </citation>
    <scope>NUCLEOTIDE SEQUENCE [LARGE SCALE GENOMIC DNA]</scope>
    <source>
        <strain evidence="4">NRRL 25331</strain>
    </source>
</reference>
<comment type="caution">
    <text evidence="3">The sequence shown here is derived from an EMBL/GenBank/DDBJ whole genome shotgun (WGS) entry which is preliminary data.</text>
</comment>